<accession>A0A381YVJ2</accession>
<proteinExistence type="predicted"/>
<evidence type="ECO:0000256" key="1">
    <source>
        <dbReference type="SAM" id="MobiDB-lite"/>
    </source>
</evidence>
<dbReference type="EMBL" id="UINC01019087">
    <property type="protein sequence ID" value="SVA80642.1"/>
    <property type="molecule type" value="Genomic_DNA"/>
</dbReference>
<dbReference type="AlphaFoldDB" id="A0A381YVJ2"/>
<reference evidence="2" key="1">
    <citation type="submission" date="2018-05" db="EMBL/GenBank/DDBJ databases">
        <authorList>
            <person name="Lanie J.A."/>
            <person name="Ng W.-L."/>
            <person name="Kazmierczak K.M."/>
            <person name="Andrzejewski T.M."/>
            <person name="Davidsen T.M."/>
            <person name="Wayne K.J."/>
            <person name="Tettelin H."/>
            <person name="Glass J.I."/>
            <person name="Rusch D."/>
            <person name="Podicherti R."/>
            <person name="Tsui H.-C.T."/>
            <person name="Winkler M.E."/>
        </authorList>
    </citation>
    <scope>NUCLEOTIDE SEQUENCE</scope>
</reference>
<sequence>MMAITTDNSMSVNARPSFGRSMAAIS</sequence>
<gene>
    <name evidence="2" type="ORF">METZ01_LOCUS133496</name>
</gene>
<name>A0A381YVJ2_9ZZZZ</name>
<organism evidence="2">
    <name type="scientific">marine metagenome</name>
    <dbReference type="NCBI Taxonomy" id="408172"/>
    <lineage>
        <taxon>unclassified sequences</taxon>
        <taxon>metagenomes</taxon>
        <taxon>ecological metagenomes</taxon>
    </lineage>
</organism>
<evidence type="ECO:0000313" key="2">
    <source>
        <dbReference type="EMBL" id="SVA80642.1"/>
    </source>
</evidence>
<feature type="compositionally biased region" description="Polar residues" evidence="1">
    <location>
        <begin position="1"/>
        <end position="14"/>
    </location>
</feature>
<feature type="region of interest" description="Disordered" evidence="1">
    <location>
        <begin position="1"/>
        <end position="26"/>
    </location>
</feature>
<protein>
    <submittedName>
        <fullName evidence="2">Uncharacterized protein</fullName>
    </submittedName>
</protein>